<name>A0A553N0I0_9TELE</name>
<dbReference type="Proteomes" id="UP000316079">
    <property type="component" value="Unassembled WGS sequence"/>
</dbReference>
<gene>
    <name evidence="2" type="ORF">DNTS_033914</name>
</gene>
<evidence type="ECO:0000313" key="3">
    <source>
        <dbReference type="Proteomes" id="UP000316079"/>
    </source>
</evidence>
<accession>A0A553N0I0</accession>
<organism evidence="2 3">
    <name type="scientific">Danionella cerebrum</name>
    <dbReference type="NCBI Taxonomy" id="2873325"/>
    <lineage>
        <taxon>Eukaryota</taxon>
        <taxon>Metazoa</taxon>
        <taxon>Chordata</taxon>
        <taxon>Craniata</taxon>
        <taxon>Vertebrata</taxon>
        <taxon>Euteleostomi</taxon>
        <taxon>Actinopterygii</taxon>
        <taxon>Neopterygii</taxon>
        <taxon>Teleostei</taxon>
        <taxon>Ostariophysi</taxon>
        <taxon>Cypriniformes</taxon>
        <taxon>Danionidae</taxon>
        <taxon>Danioninae</taxon>
        <taxon>Danionella</taxon>
    </lineage>
</organism>
<evidence type="ECO:0000313" key="2">
    <source>
        <dbReference type="EMBL" id="TRY58939.1"/>
    </source>
</evidence>
<dbReference type="EMBL" id="SRMA01027158">
    <property type="protein sequence ID" value="TRY58939.1"/>
    <property type="molecule type" value="Genomic_DNA"/>
</dbReference>
<feature type="region of interest" description="Disordered" evidence="1">
    <location>
        <begin position="326"/>
        <end position="371"/>
    </location>
</feature>
<dbReference type="OrthoDB" id="5586at2759"/>
<reference evidence="2 3" key="1">
    <citation type="journal article" date="2019" name="Sci. Data">
        <title>Hybrid genome assembly and annotation of Danionella translucida.</title>
        <authorList>
            <person name="Kadobianskyi M."/>
            <person name="Schulze L."/>
            <person name="Schuelke M."/>
            <person name="Judkewitz B."/>
        </authorList>
    </citation>
    <scope>NUCLEOTIDE SEQUENCE [LARGE SCALE GENOMIC DNA]</scope>
    <source>
        <strain evidence="2 3">Bolton</strain>
    </source>
</reference>
<sequence>MAATYRIIVSSINCYNSVVIDRRVQHTVHYCNGPCGALKHGLNCTVAHRSTCAELLDGSISRTCTDQPISIHESKTIENSGPIGFCDDNHQALPRLKKGSAVQSSGSLKDITGEAINLASGKTKEFSFEKIKYSSSHVTFRKGRKVRPDSFSRRSTDLDIIYGQFAGNDENCPPFGLFQKSILEEQKLSRSASLEQNLNNVATLYLNSLTEENLINRILEKTKAESGASGEDIKACLDILLKCSEDLKKCTDIIKQCIKRKSMDGSTDDSRNPEIIYKNVMARLSNYLKRLPLELEQGQSVKQEHTELAELLSSIHGLQKIPFSPIFGNEQPPRYEDVVQSPPPTTSRLKPSKPEHPDTPKAPSASAKPIQTLPGLQARATPMNGYSHIALPPASNTGLIPFVGHHTVSTNRMDTFSSTNSPLSSSSESLCKDGMEALHIEEEDLDVGRTLDRPVKGDWRPYSKRAIGHSESVSDKHHDLSRNGAGNGTFFKPKNDLSVNQMFFPKTTDSQLHSRPTSHNHKGTADEIDKLLMDLECLSQNIQKEPPLPPKLKNCTQQASLPPHFMDKSVEKELPVGGFPGPLSTKISDPGIETSEEDDGALLLRILESIESFAQELVESGAGKGTQTKEREVMRLLQETLASTKAEVTPLPLPVSSSEIVPSAVQTTQFASARTLSNTPTAIQVSTSNGRDTSSTLLIQQTPEVIREIPEKHITVNRVVCIMCLLLVTLLNIYHGQLVMLRATGAPQQDTIG</sequence>
<evidence type="ECO:0000256" key="1">
    <source>
        <dbReference type="SAM" id="MobiDB-lite"/>
    </source>
</evidence>
<dbReference type="STRING" id="623744.A0A553N0I0"/>
<comment type="caution">
    <text evidence="2">The sequence shown here is derived from an EMBL/GenBank/DDBJ whole genome shotgun (WGS) entry which is preliminary data.</text>
</comment>
<proteinExistence type="predicted"/>
<keyword evidence="3" id="KW-1185">Reference proteome</keyword>
<dbReference type="AlphaFoldDB" id="A0A553N0I0"/>
<protein>
    <submittedName>
        <fullName evidence="2">Uncharacterized protein</fullName>
    </submittedName>
</protein>